<dbReference type="STRING" id="420247.Msm_1745"/>
<dbReference type="AlphaFoldDB" id="A5UP22"/>
<dbReference type="EMBL" id="CP000678">
    <property type="protein sequence ID" value="ABQ87950.1"/>
    <property type="molecule type" value="Genomic_DNA"/>
</dbReference>
<dbReference type="PANTHER" id="PTHR33841:SF1">
    <property type="entry name" value="DNA METHYLTRANSFERASE A"/>
    <property type="match status" value="1"/>
</dbReference>
<proteinExistence type="predicted"/>
<evidence type="ECO:0000256" key="1">
    <source>
        <dbReference type="ARBA" id="ARBA00011900"/>
    </source>
</evidence>
<reference evidence="5 6" key="1">
    <citation type="journal article" date="2007" name="Proc. Natl. Acad. Sci. U.S.A.">
        <title>Genomic and metabolic adaptations of Methanobrevibacter smithii to the human gut.</title>
        <authorList>
            <person name="Samuel B.S."/>
            <person name="Hansen E.E."/>
            <person name="Manchester J.K."/>
            <person name="Coutinho P.M."/>
            <person name="Henrissat B."/>
            <person name="Fulton R."/>
            <person name="Latreille P."/>
            <person name="Kim K."/>
            <person name="Wilson R.K."/>
            <person name="Gordon J.I."/>
        </authorList>
    </citation>
    <scope>NUCLEOTIDE SEQUENCE [LARGE SCALE GENOMIC DNA]</scope>
    <source>
        <strain evidence="6">ATCC 35061 / DSM 861 / OCM 144 / PS</strain>
    </source>
</reference>
<dbReference type="GO" id="GO:0032259">
    <property type="term" value="P:methylation"/>
    <property type="evidence" value="ECO:0007669"/>
    <property type="project" value="UniProtKB-KW"/>
</dbReference>
<keyword evidence="3" id="KW-0808">Transferase</keyword>
<evidence type="ECO:0000313" key="5">
    <source>
        <dbReference type="EMBL" id="ABQ87950.1"/>
    </source>
</evidence>
<dbReference type="GO" id="GO:0009007">
    <property type="term" value="F:site-specific DNA-methyltransferase (adenine-specific) activity"/>
    <property type="evidence" value="ECO:0007669"/>
    <property type="project" value="UniProtKB-EC"/>
</dbReference>
<keyword evidence="2 5" id="KW-0489">Methyltransferase</keyword>
<dbReference type="NCBIfam" id="NF033452">
    <property type="entry name" value="BREX_1_MTaseX"/>
    <property type="match status" value="1"/>
</dbReference>
<dbReference type="EnsemblBacteria" id="ABQ87950">
    <property type="protein sequence ID" value="ABQ87950"/>
    <property type="gene ID" value="Msm_1745"/>
</dbReference>
<evidence type="ECO:0000256" key="4">
    <source>
        <dbReference type="ARBA" id="ARBA00047942"/>
    </source>
</evidence>
<dbReference type="HOGENOM" id="CLU_007510_3_0_2"/>
<comment type="catalytic activity">
    <reaction evidence="4">
        <text>a 2'-deoxyadenosine in DNA + S-adenosyl-L-methionine = an N(6)-methyl-2'-deoxyadenosine in DNA + S-adenosyl-L-homocysteine + H(+)</text>
        <dbReference type="Rhea" id="RHEA:15197"/>
        <dbReference type="Rhea" id="RHEA-COMP:12418"/>
        <dbReference type="Rhea" id="RHEA-COMP:12419"/>
        <dbReference type="ChEBI" id="CHEBI:15378"/>
        <dbReference type="ChEBI" id="CHEBI:57856"/>
        <dbReference type="ChEBI" id="CHEBI:59789"/>
        <dbReference type="ChEBI" id="CHEBI:90615"/>
        <dbReference type="ChEBI" id="CHEBI:90616"/>
        <dbReference type="EC" id="2.1.1.72"/>
    </reaction>
</comment>
<accession>A5UP22</accession>
<dbReference type="RefSeq" id="WP_011954743.1">
    <property type="nucleotide sequence ID" value="NC_009515.1"/>
</dbReference>
<dbReference type="SUPFAM" id="SSF53335">
    <property type="entry name" value="S-adenosyl-L-methionine-dependent methyltransferases"/>
    <property type="match status" value="1"/>
</dbReference>
<evidence type="ECO:0000256" key="2">
    <source>
        <dbReference type="ARBA" id="ARBA00022603"/>
    </source>
</evidence>
<dbReference type="eggNOG" id="arCOG02634">
    <property type="taxonomic scope" value="Archaea"/>
</dbReference>
<dbReference type="InterPro" id="IPR029063">
    <property type="entry name" value="SAM-dependent_MTases_sf"/>
</dbReference>
<dbReference type="PATRIC" id="fig|420247.28.peg.1734"/>
<dbReference type="GeneID" id="78818387"/>
<gene>
    <name evidence="5" type="ordered locus">Msm_1745</name>
</gene>
<sequence>MTPFVWMFIKNYENLRKFIINNKSISSLIQLEYSAFSEATVPICTFVLSNFDENYAGTYLKLSEFTGGMDVQKEKVLQIINGDEILNDKNKFIMKKENFNSIPGNPISYWVNDSIIDIFKNSKKLGKIVAPKCGLKTGITEKYVRKWFEVDYNNIGFDIPNREMAKKSMLKWFPASNGGQYRKWYGNIEDVVFWYDDGYEIRNLFNPNGKLKSRPQNMQYYFKKGLTWSALTSKKLSLRLSPIGNIITGAGYGLFNNEFSLLTIMGFLNSKIATYFSSIFSETLNFEVGILNRMPILIKENSEINKLVSDNITISKENWDNYEFSFDFIKHPFMNFNSDLLKECYEMYASDFKLKFNELKKNEEQINVFFIQEYDLKNHIKKNVPNEDITLFKPNLTEDIKSFISYAVGCMFGRYSLDNEGLQFAGGEFNIDNYHKFIPDEDNIIPVLDSEYFEDDIVNRFVEFVKICFGEETLEENLDFIANALAKNKKPSREKIREYMLKNFFNDHKKTYKKCPIYWQFSSGKENGFNCLVYMHRYEPSLVARIRTDYLHKTQKAIEQAIANCDNIINHSSSNTEVTKATKEKSKLQKQLKETQEYDEALAHIANQNIKINLDDGVKVNYAKFQNIEVSKEGKKSKKINLLKKL</sequence>
<name>A5UP22_METS3</name>
<dbReference type="InterPro" id="IPR050953">
    <property type="entry name" value="N4_N6_ade-DNA_methylase"/>
</dbReference>
<dbReference type="EC" id="2.1.1.72" evidence="1"/>
<evidence type="ECO:0000313" key="6">
    <source>
        <dbReference type="Proteomes" id="UP000001992"/>
    </source>
</evidence>
<protein>
    <recommendedName>
        <fullName evidence="1">site-specific DNA-methyltransferase (adenine-specific)</fullName>
        <ecNumber evidence="1">2.1.1.72</ecNumber>
    </recommendedName>
</protein>
<organism evidence="5 6">
    <name type="scientific">Methanobrevibacter smithii (strain ATCC 35061 / DSM 861 / OCM 144 / PS)</name>
    <dbReference type="NCBI Taxonomy" id="420247"/>
    <lineage>
        <taxon>Archaea</taxon>
        <taxon>Methanobacteriati</taxon>
        <taxon>Methanobacteriota</taxon>
        <taxon>Methanomada group</taxon>
        <taxon>Methanobacteria</taxon>
        <taxon>Methanobacteriales</taxon>
        <taxon>Methanobacteriaceae</taxon>
        <taxon>Methanobrevibacter</taxon>
    </lineage>
</organism>
<dbReference type="BioCyc" id="MSMI420247:GHWZ-1787-MONOMER"/>
<dbReference type="PANTHER" id="PTHR33841">
    <property type="entry name" value="DNA METHYLTRANSFERASE YEEA-RELATED"/>
    <property type="match status" value="1"/>
</dbReference>
<dbReference type="Proteomes" id="UP000001992">
    <property type="component" value="Chromosome"/>
</dbReference>
<evidence type="ECO:0000256" key="3">
    <source>
        <dbReference type="ARBA" id="ARBA00022679"/>
    </source>
</evidence>
<keyword evidence="6" id="KW-1185">Reference proteome</keyword>
<dbReference type="InterPro" id="IPR047939">
    <property type="entry name" value="BREX_1_PglX"/>
</dbReference>
<dbReference type="Gene3D" id="3.40.50.150">
    <property type="entry name" value="Vaccinia Virus protein VP39"/>
    <property type="match status" value="1"/>
</dbReference>
<dbReference type="KEGG" id="msi:Msm_1745"/>